<name>G8TSV7_SULAD</name>
<organism evidence="2 3">
    <name type="scientific">Sulfobacillus acidophilus (strain ATCC 700253 / DSM 10332 / NAL)</name>
    <dbReference type="NCBI Taxonomy" id="679936"/>
    <lineage>
        <taxon>Bacteria</taxon>
        <taxon>Bacillati</taxon>
        <taxon>Bacillota</taxon>
        <taxon>Clostridia</taxon>
        <taxon>Eubacteriales</taxon>
        <taxon>Clostridiales Family XVII. Incertae Sedis</taxon>
        <taxon>Sulfobacillus</taxon>
    </lineage>
</organism>
<sequence length="155" mass="17418">MMKLNADIPVLREPGRRRVVAFILIILLLVCGIWLRQHLTSRPVETAVPKPTLSLVVRPNAIGDFLVLSVNGVELRHHLLSLTWSGSPSIRQLASQAELVGRSGNPDGRTTFEVSGQYIVLVYAPFWRNRTGYVEMRLKGARGKIWVIRSPRLTL</sequence>
<protein>
    <submittedName>
        <fullName evidence="2">Uncharacterized protein</fullName>
    </submittedName>
</protein>
<dbReference type="STRING" id="679936.Sulac_2086"/>
<proteinExistence type="predicted"/>
<keyword evidence="3" id="KW-1185">Reference proteome</keyword>
<dbReference type="KEGG" id="sap:Sulac_2086"/>
<keyword evidence="1" id="KW-0472">Membrane</keyword>
<dbReference type="Proteomes" id="UP000005439">
    <property type="component" value="Chromosome"/>
</dbReference>
<dbReference type="EMBL" id="CP003179">
    <property type="protein sequence ID" value="AEW05572.1"/>
    <property type="molecule type" value="Genomic_DNA"/>
</dbReference>
<keyword evidence="1" id="KW-0812">Transmembrane</keyword>
<dbReference type="HOGENOM" id="CLU_1864111_0_0_9"/>
<keyword evidence="1" id="KW-1133">Transmembrane helix</keyword>
<dbReference type="AlphaFoldDB" id="G8TSV7"/>
<accession>G8TSV7</accession>
<evidence type="ECO:0000256" key="1">
    <source>
        <dbReference type="SAM" id="Phobius"/>
    </source>
</evidence>
<dbReference type="PATRIC" id="fig|679936.5.peg.2151"/>
<reference evidence="2 3" key="2">
    <citation type="journal article" date="2012" name="Stand. Genomic Sci.">
        <title>Complete genome sequence of the moderately thermophilic mineral-sulfide-oxidizing firmicute Sulfobacillus acidophilus type strain (NAL(T)).</title>
        <authorList>
            <person name="Anderson I."/>
            <person name="Chertkov O."/>
            <person name="Chen A."/>
            <person name="Saunders E."/>
            <person name="Lapidus A."/>
            <person name="Nolan M."/>
            <person name="Lucas S."/>
            <person name="Hammon N."/>
            <person name="Deshpande S."/>
            <person name="Cheng J.F."/>
            <person name="Han C."/>
            <person name="Tapia R."/>
            <person name="Goodwin L.A."/>
            <person name="Pitluck S."/>
            <person name="Liolios K."/>
            <person name="Pagani I."/>
            <person name="Ivanova N."/>
            <person name="Mikhailova N."/>
            <person name="Pati A."/>
            <person name="Palaniappan K."/>
            <person name="Land M."/>
            <person name="Pan C."/>
            <person name="Rohde M."/>
            <person name="Pukall R."/>
            <person name="Goker M."/>
            <person name="Detter J.C."/>
            <person name="Woyke T."/>
            <person name="Bristow J."/>
            <person name="Eisen J.A."/>
            <person name="Markowitz V."/>
            <person name="Hugenholtz P."/>
            <person name="Kyrpides N.C."/>
            <person name="Klenk H.P."/>
            <person name="Mavromatis K."/>
        </authorList>
    </citation>
    <scope>NUCLEOTIDE SEQUENCE [LARGE SCALE GENOMIC DNA]</scope>
    <source>
        <strain evidence="3">ATCC 700253 / DSM 10332 / NAL</strain>
    </source>
</reference>
<evidence type="ECO:0000313" key="2">
    <source>
        <dbReference type="EMBL" id="AEW05572.1"/>
    </source>
</evidence>
<reference evidence="3" key="1">
    <citation type="submission" date="2011-12" db="EMBL/GenBank/DDBJ databases">
        <title>The complete genome of chromosome of Sulfobacillus acidophilus DSM 10332.</title>
        <authorList>
            <person name="Lucas S."/>
            <person name="Han J."/>
            <person name="Lapidus A."/>
            <person name="Bruce D."/>
            <person name="Goodwin L."/>
            <person name="Pitluck S."/>
            <person name="Peters L."/>
            <person name="Kyrpides N."/>
            <person name="Mavromatis K."/>
            <person name="Ivanova N."/>
            <person name="Mikhailova N."/>
            <person name="Chertkov O."/>
            <person name="Saunders E."/>
            <person name="Detter J.C."/>
            <person name="Tapia R."/>
            <person name="Han C."/>
            <person name="Land M."/>
            <person name="Hauser L."/>
            <person name="Markowitz V."/>
            <person name="Cheng J.-F."/>
            <person name="Hugenholtz P."/>
            <person name="Woyke T."/>
            <person name="Wu D."/>
            <person name="Pukall R."/>
            <person name="Gehrich-Schroeter G."/>
            <person name="Schneider S."/>
            <person name="Klenk H.-P."/>
            <person name="Eisen J.A."/>
        </authorList>
    </citation>
    <scope>NUCLEOTIDE SEQUENCE [LARGE SCALE GENOMIC DNA]</scope>
    <source>
        <strain evidence="3">ATCC 700253 / DSM 10332 / NAL</strain>
    </source>
</reference>
<gene>
    <name evidence="2" type="ordered locus">Sulac_2086</name>
</gene>
<feature type="transmembrane region" description="Helical" evidence="1">
    <location>
        <begin position="19"/>
        <end position="35"/>
    </location>
</feature>
<evidence type="ECO:0000313" key="3">
    <source>
        <dbReference type="Proteomes" id="UP000005439"/>
    </source>
</evidence>